<comment type="caution">
    <text evidence="1">The sequence shown here is derived from an EMBL/GenBank/DDBJ whole genome shotgun (WGS) entry which is preliminary data.</text>
</comment>
<sequence>MHLTLLVPGLLPEWSARLAPPPRAPALRRLLARGRWEAGTEPLDAELFRRFGWQGGSEPPVAAVSAAADGLDACTGWWLRADPVHLHADLHGVTLHPLDAAPPTPEEAEALASAFDRTYADEGLHLLTPAAGRWYLRLEAPVELSTTPLDAASGRDIHRLLPRGRDAAVWNGRMTEVQMLFYGEAVNIARESRHLPIVSGLWLWGGGAWPQRGLRAPAAGVYAAAPVARGLARAAGLALNPLPRGFDDWQRAAAGERSALVVLDALQPAAAAGDAGAWEAAVGALERDWFAPLTAALRRRTLRALTLASCGAGTLELRAGELWRFWRRAPAASRFAG</sequence>
<dbReference type="RefSeq" id="WP_132540445.1">
    <property type="nucleotide sequence ID" value="NZ_SLWY01000006.1"/>
</dbReference>
<evidence type="ECO:0008006" key="3">
    <source>
        <dbReference type="Google" id="ProtNLM"/>
    </source>
</evidence>
<evidence type="ECO:0000313" key="2">
    <source>
        <dbReference type="Proteomes" id="UP000295765"/>
    </source>
</evidence>
<dbReference type="AlphaFoldDB" id="A0A4R2L9Q6"/>
<dbReference type="PIRSF" id="PIRSF015283">
    <property type="entry name" value="Regulatory_RpfE"/>
    <property type="match status" value="1"/>
</dbReference>
<dbReference type="InterPro" id="IPR016631">
    <property type="entry name" value="Regulatory_RpfE"/>
</dbReference>
<keyword evidence="2" id="KW-1185">Reference proteome</keyword>
<dbReference type="OrthoDB" id="5295974at2"/>
<name>A0A4R2L9Q6_9GAMM</name>
<dbReference type="EMBL" id="SLWY01000006">
    <property type="protein sequence ID" value="TCO82093.1"/>
    <property type="molecule type" value="Genomic_DNA"/>
</dbReference>
<gene>
    <name evidence="1" type="ORF">EV699_106190</name>
</gene>
<protein>
    <recommendedName>
        <fullName evidence="3">Phosphoglycerate mutase</fullName>
    </recommendedName>
</protein>
<dbReference type="Proteomes" id="UP000295765">
    <property type="component" value="Unassembled WGS sequence"/>
</dbReference>
<accession>A0A4R2L9Q6</accession>
<organism evidence="1 2">
    <name type="scientific">Plasticicumulans lactativorans</name>
    <dbReference type="NCBI Taxonomy" id="1133106"/>
    <lineage>
        <taxon>Bacteria</taxon>
        <taxon>Pseudomonadati</taxon>
        <taxon>Pseudomonadota</taxon>
        <taxon>Gammaproteobacteria</taxon>
        <taxon>Candidatus Competibacteraceae</taxon>
        <taxon>Plasticicumulans</taxon>
    </lineage>
</organism>
<evidence type="ECO:0000313" key="1">
    <source>
        <dbReference type="EMBL" id="TCO82093.1"/>
    </source>
</evidence>
<proteinExistence type="predicted"/>
<reference evidence="1 2" key="1">
    <citation type="submission" date="2019-03" db="EMBL/GenBank/DDBJ databases">
        <title>Genomic Encyclopedia of Type Strains, Phase IV (KMG-IV): sequencing the most valuable type-strain genomes for metagenomic binning, comparative biology and taxonomic classification.</title>
        <authorList>
            <person name="Goeker M."/>
        </authorList>
    </citation>
    <scope>NUCLEOTIDE SEQUENCE [LARGE SCALE GENOMIC DNA]</scope>
    <source>
        <strain evidence="1 2">DSM 25287</strain>
    </source>
</reference>